<sequence length="531" mass="60587">MTDDELLAAFDVFNLIFITILLVITWPLAIFVYAKLIFCPPFSISYTFKLIVVNGVTSDALFFYASIIISTLLSSLKILNLFVFSNQYYMETDFGAGPIFIPRVEVYSEIYRTILDAENAVVACSTLVLNVALAVFLARRQLSVDKAENRRRVSSFKAERGLIITSFVSYLFYALFFVNSIVSRYFDVTFCGYAQFLFLGLASVTPFWCLMIFASSIRRALIILWMLSQVIMNVSIIFYSIVFMFIEHESVPEFIHLPGHRRMYVENSLRFYYVSCFFEFGISFERVEQGLAQLKHVYFLKISNSGFSRVLMTMNIVIFHIEPPLDPDDVTSKTKIDVFELCQTQPDLLDSLANSLIFISSHISVETAKVSRPDTLQCAIGTVVSNVVDIGAFYMNIRVYFNCKRRNHIVEDTTLNGRYQIKEVYAITRAMLPVYCIGSVVKIPVATITCLFLFDVVNYAWSEIVCTVACVSSCGVTSALFMRFHSVIRGRVARIFKRTYRDAEQQSSVVVPQTAEETTSAYFRIINGMWE</sequence>
<evidence type="ECO:0000313" key="1">
    <source>
        <dbReference type="EnsemblMetazoa" id="PPA40013.1"/>
    </source>
</evidence>
<proteinExistence type="predicted"/>
<dbReference type="EnsemblMetazoa" id="PPA40013.1">
    <property type="protein sequence ID" value="PPA40013.1"/>
    <property type="gene ID" value="WBGene00278382"/>
</dbReference>
<dbReference type="Proteomes" id="UP000005239">
    <property type="component" value="Unassembled WGS sequence"/>
</dbReference>
<organism evidence="1 2">
    <name type="scientific">Pristionchus pacificus</name>
    <name type="common">Parasitic nematode worm</name>
    <dbReference type="NCBI Taxonomy" id="54126"/>
    <lineage>
        <taxon>Eukaryota</taxon>
        <taxon>Metazoa</taxon>
        <taxon>Ecdysozoa</taxon>
        <taxon>Nematoda</taxon>
        <taxon>Chromadorea</taxon>
        <taxon>Rhabditida</taxon>
        <taxon>Rhabditina</taxon>
        <taxon>Diplogasteromorpha</taxon>
        <taxon>Diplogasteroidea</taxon>
        <taxon>Neodiplogasteridae</taxon>
        <taxon>Pristionchus</taxon>
    </lineage>
</organism>
<accession>A0A2A6BIX7</accession>
<dbReference type="AlphaFoldDB" id="A0A2A6BIX7"/>
<reference evidence="1" key="2">
    <citation type="submission" date="2022-06" db="UniProtKB">
        <authorList>
            <consortium name="EnsemblMetazoa"/>
        </authorList>
    </citation>
    <scope>IDENTIFICATION</scope>
    <source>
        <strain evidence="1">PS312</strain>
    </source>
</reference>
<gene>
    <name evidence="1" type="primary">WBGene00278382</name>
</gene>
<name>A0A2A6BIX7_PRIPA</name>
<evidence type="ECO:0000313" key="2">
    <source>
        <dbReference type="Proteomes" id="UP000005239"/>
    </source>
</evidence>
<reference evidence="2" key="1">
    <citation type="journal article" date="2008" name="Nat. Genet.">
        <title>The Pristionchus pacificus genome provides a unique perspective on nematode lifestyle and parasitism.</title>
        <authorList>
            <person name="Dieterich C."/>
            <person name="Clifton S.W."/>
            <person name="Schuster L.N."/>
            <person name="Chinwalla A."/>
            <person name="Delehaunty K."/>
            <person name="Dinkelacker I."/>
            <person name="Fulton L."/>
            <person name="Fulton R."/>
            <person name="Godfrey J."/>
            <person name="Minx P."/>
            <person name="Mitreva M."/>
            <person name="Roeseler W."/>
            <person name="Tian H."/>
            <person name="Witte H."/>
            <person name="Yang S.P."/>
            <person name="Wilson R.K."/>
            <person name="Sommer R.J."/>
        </authorList>
    </citation>
    <scope>NUCLEOTIDE SEQUENCE [LARGE SCALE GENOMIC DNA]</scope>
    <source>
        <strain evidence="2">PS312</strain>
    </source>
</reference>
<keyword evidence="2" id="KW-1185">Reference proteome</keyword>
<accession>A0A8R1UVX9</accession>
<protein>
    <submittedName>
        <fullName evidence="1">Uncharacterized protein</fullName>
    </submittedName>
</protein>